<dbReference type="EMBL" id="VIFY01000126">
    <property type="protein sequence ID" value="TQB69998.1"/>
    <property type="molecule type" value="Genomic_DNA"/>
</dbReference>
<dbReference type="NCBIfam" id="NF037959">
    <property type="entry name" value="MFS_SpdSyn"/>
    <property type="match status" value="1"/>
</dbReference>
<dbReference type="GO" id="GO:0006596">
    <property type="term" value="P:polyamine biosynthetic process"/>
    <property type="evidence" value="ECO:0007669"/>
    <property type="project" value="UniProtKB-KW"/>
</dbReference>
<feature type="transmembrane region" description="Helical" evidence="2">
    <location>
        <begin position="26"/>
        <end position="45"/>
    </location>
</feature>
<evidence type="ECO:0000256" key="1">
    <source>
        <dbReference type="ARBA" id="ARBA00023115"/>
    </source>
</evidence>
<dbReference type="InterPro" id="IPR029063">
    <property type="entry name" value="SAM-dependent_MTases_sf"/>
</dbReference>
<dbReference type="OrthoDB" id="2016285at2759"/>
<evidence type="ECO:0000313" key="3">
    <source>
        <dbReference type="EMBL" id="TQB69998.1"/>
    </source>
</evidence>
<feature type="transmembrane region" description="Helical" evidence="2">
    <location>
        <begin position="124"/>
        <end position="140"/>
    </location>
</feature>
<dbReference type="FunFam" id="3.40.50.150:FF:000288">
    <property type="entry name" value="Spermine/spermidine synthase, putative"/>
    <property type="match status" value="1"/>
</dbReference>
<organism evidence="3 4">
    <name type="scientific">Monascus purpureus</name>
    <name type="common">Red mold</name>
    <name type="synonym">Monascus anka</name>
    <dbReference type="NCBI Taxonomy" id="5098"/>
    <lineage>
        <taxon>Eukaryota</taxon>
        <taxon>Fungi</taxon>
        <taxon>Dikarya</taxon>
        <taxon>Ascomycota</taxon>
        <taxon>Pezizomycotina</taxon>
        <taxon>Eurotiomycetes</taxon>
        <taxon>Eurotiomycetidae</taxon>
        <taxon>Eurotiales</taxon>
        <taxon>Aspergillaceae</taxon>
        <taxon>Monascus</taxon>
    </lineage>
</organism>
<dbReference type="AlphaFoldDB" id="A0A507QNA0"/>
<keyword evidence="1" id="KW-0620">Polyamine biosynthesis</keyword>
<dbReference type="SUPFAM" id="SSF53335">
    <property type="entry name" value="S-adenosyl-L-methionine-dependent methyltransferases"/>
    <property type="match status" value="1"/>
</dbReference>
<protein>
    <recommendedName>
        <fullName evidence="5">PABS domain-containing protein</fullName>
    </recommendedName>
</protein>
<feature type="transmembrane region" description="Helical" evidence="2">
    <location>
        <begin position="86"/>
        <end position="104"/>
    </location>
</feature>
<accession>A0A507QNA0</accession>
<evidence type="ECO:0000256" key="2">
    <source>
        <dbReference type="SAM" id="Phobius"/>
    </source>
</evidence>
<comment type="caution">
    <text evidence="3">The sequence shown here is derived from an EMBL/GenBank/DDBJ whole genome shotgun (WGS) entry which is preliminary data.</text>
</comment>
<dbReference type="Gene3D" id="3.40.50.150">
    <property type="entry name" value="Vaccinia Virus protein VP39"/>
    <property type="match status" value="1"/>
</dbReference>
<keyword evidence="2" id="KW-1133">Transmembrane helix</keyword>
<keyword evidence="4" id="KW-1185">Reference proteome</keyword>
<proteinExistence type="predicted"/>
<evidence type="ECO:0008006" key="5">
    <source>
        <dbReference type="Google" id="ProtNLM"/>
    </source>
</evidence>
<dbReference type="PANTHER" id="PTHR43317">
    <property type="entry name" value="THERMOSPERMINE SYNTHASE ACAULIS5"/>
    <property type="match status" value="1"/>
</dbReference>
<keyword evidence="2" id="KW-0472">Membrane</keyword>
<name>A0A507QNA0_MONPU</name>
<reference evidence="3 4" key="1">
    <citation type="submission" date="2019-06" db="EMBL/GenBank/DDBJ databases">
        <title>Wine fermentation using esterase from Monascus purpureus.</title>
        <authorList>
            <person name="Geng C."/>
            <person name="Zhang Y."/>
        </authorList>
    </citation>
    <scope>NUCLEOTIDE SEQUENCE [LARGE SCALE GENOMIC DNA]</scope>
    <source>
        <strain evidence="3">HQ1</strain>
    </source>
</reference>
<dbReference type="Proteomes" id="UP000319663">
    <property type="component" value="Unassembled WGS sequence"/>
</dbReference>
<dbReference type="STRING" id="5098.A0A507QNA0"/>
<keyword evidence="2" id="KW-0812">Transmembrane</keyword>
<sequence>MNVPPRVQYGPPPSGGLLEQANIRQLSIAVTLLVLAGFSSLVFLLNLAPVYGALPPHIFHNYGAGLAAICGYFLRVRFSRTSIRRAAYLLPVIACWIPTAQYFFLQGASVFGNPVGPLITDLFVLYPLIVLTAGCVRELIQSALKLERYGELVSDHAPFLGLYAVYSMGERIANFFISHFLGSAVLFSRTGLQLLIGILYSVALPSKLLVLAIPSLLFSLSFNVHIPFSHSLSSLNSAIQDEGFVLLARQDSVTGYISVLDNLEEKYRVMRCDHSLLGGQWIGLPNEHHSVKDPVYAVFTMMEAVRLVENDQGQARPDAGSSALVIGLGAGTTPAALINHGIQTTIVEIDPVVHRFATEYFHLPSNHIAVIEDATKFVRRHKSYNTVQYDYIIHDVFTGGAEPIELFTVEFFRDLDSLLKHDGVIAINYAGDISLYPAALIVRTIQAVFPTCRIFREDIATQENPNFTNMVVFCKKSTATPLRFREPTDADFFGSGIRETHLVPKHEIDAHQFQKIPEKGLPVLPAKRIEGLAHHRDRSAIAHWNIMRTVLPQHIWTYW</sequence>
<feature type="transmembrane region" description="Helical" evidence="2">
    <location>
        <begin position="57"/>
        <end position="74"/>
    </location>
</feature>
<dbReference type="Pfam" id="PF01564">
    <property type="entry name" value="Spermine_synth"/>
    <property type="match status" value="1"/>
</dbReference>
<evidence type="ECO:0000313" key="4">
    <source>
        <dbReference type="Proteomes" id="UP000319663"/>
    </source>
</evidence>
<dbReference type="PANTHER" id="PTHR43317:SF1">
    <property type="entry name" value="THERMOSPERMINE SYNTHASE ACAULIS5"/>
    <property type="match status" value="1"/>
</dbReference>
<gene>
    <name evidence="3" type="ORF">MPDQ_001056</name>
</gene>